<gene>
    <name evidence="2" type="ORF">HNR19_001582</name>
</gene>
<sequence length="85" mass="8856">MTERNEESKQVGVPDEALPADLVPSDDNPLAEGLPDGETVEGLLDESDDAKSEDEAAYAPAEGSGTDDERADGAPPEESAEPQES</sequence>
<dbReference type="EMBL" id="JACCFP010000001">
    <property type="protein sequence ID" value="NYJ00884.1"/>
    <property type="molecule type" value="Genomic_DNA"/>
</dbReference>
<organism evidence="2 3">
    <name type="scientific">Nocardioides thalensis</name>
    <dbReference type="NCBI Taxonomy" id="1914755"/>
    <lineage>
        <taxon>Bacteria</taxon>
        <taxon>Bacillati</taxon>
        <taxon>Actinomycetota</taxon>
        <taxon>Actinomycetes</taxon>
        <taxon>Propionibacteriales</taxon>
        <taxon>Nocardioidaceae</taxon>
        <taxon>Nocardioides</taxon>
    </lineage>
</organism>
<comment type="caution">
    <text evidence="2">The sequence shown here is derived from an EMBL/GenBank/DDBJ whole genome shotgun (WGS) entry which is preliminary data.</text>
</comment>
<proteinExistence type="predicted"/>
<name>A0A853C0V8_9ACTN</name>
<keyword evidence="3" id="KW-1185">Reference proteome</keyword>
<reference evidence="2 3" key="1">
    <citation type="submission" date="2020-07" db="EMBL/GenBank/DDBJ databases">
        <title>Sequencing the genomes of 1000 actinobacteria strains.</title>
        <authorList>
            <person name="Klenk H.-P."/>
        </authorList>
    </citation>
    <scope>NUCLEOTIDE SEQUENCE [LARGE SCALE GENOMIC DNA]</scope>
    <source>
        <strain evidence="2 3">DSM 103833</strain>
    </source>
</reference>
<evidence type="ECO:0000256" key="1">
    <source>
        <dbReference type="SAM" id="MobiDB-lite"/>
    </source>
</evidence>
<protein>
    <submittedName>
        <fullName evidence="2">Uncharacterized protein</fullName>
    </submittedName>
</protein>
<dbReference type="AlphaFoldDB" id="A0A853C0V8"/>
<feature type="region of interest" description="Disordered" evidence="1">
    <location>
        <begin position="1"/>
        <end position="85"/>
    </location>
</feature>
<evidence type="ECO:0000313" key="3">
    <source>
        <dbReference type="Proteomes" id="UP000530424"/>
    </source>
</evidence>
<evidence type="ECO:0000313" key="2">
    <source>
        <dbReference type="EMBL" id="NYJ00884.1"/>
    </source>
</evidence>
<accession>A0A853C0V8</accession>
<dbReference type="Proteomes" id="UP000530424">
    <property type="component" value="Unassembled WGS sequence"/>
</dbReference>
<dbReference type="RefSeq" id="WP_179667419.1">
    <property type="nucleotide sequence ID" value="NZ_JACCFP010000001.1"/>
</dbReference>